<dbReference type="InterPro" id="IPR009241">
    <property type="entry name" value="HigB-like"/>
</dbReference>
<accession>A0A0S4L9S4</accession>
<organism evidence="1 2">
    <name type="scientific">Candidatus Nitrospira nitrificans</name>
    <dbReference type="NCBI Taxonomy" id="1742973"/>
    <lineage>
        <taxon>Bacteria</taxon>
        <taxon>Pseudomonadati</taxon>
        <taxon>Nitrospirota</taxon>
        <taxon>Nitrospiria</taxon>
        <taxon>Nitrospirales</taxon>
        <taxon>Nitrospiraceae</taxon>
        <taxon>Nitrospira</taxon>
    </lineage>
</organism>
<proteinExistence type="predicted"/>
<dbReference type="EMBL" id="CZPZ01000003">
    <property type="protein sequence ID" value="CUS32635.1"/>
    <property type="molecule type" value="Genomic_DNA"/>
</dbReference>
<evidence type="ECO:0000313" key="2">
    <source>
        <dbReference type="Proteomes" id="UP000198736"/>
    </source>
</evidence>
<gene>
    <name evidence="1" type="ORF">COMA2_110014</name>
</gene>
<sequence>MSKDSVLRPVVWMGDSKKQLKKMPEDVQKQMGGELYLAQRGEDPPHSKMLTGLGSGVFEIRDDFDSNTYRLVYAVQIGKRLYVLHAFQKKSKKGIATPPRDVELITRRYKEAVVMEKEWQS</sequence>
<dbReference type="STRING" id="1742973.COMA2_110014"/>
<dbReference type="RefSeq" id="WP_217490600.1">
    <property type="nucleotide sequence ID" value="NZ_CZPZ01000003.1"/>
</dbReference>
<name>A0A0S4L9S4_9BACT</name>
<protein>
    <submittedName>
        <fullName evidence="1">Phage-related protein</fullName>
    </submittedName>
</protein>
<dbReference type="AlphaFoldDB" id="A0A0S4L9S4"/>
<dbReference type="Proteomes" id="UP000198736">
    <property type="component" value="Unassembled WGS sequence"/>
</dbReference>
<dbReference type="Pfam" id="PF05973">
    <property type="entry name" value="Gp49"/>
    <property type="match status" value="1"/>
</dbReference>
<keyword evidence="2" id="KW-1185">Reference proteome</keyword>
<reference evidence="2" key="1">
    <citation type="submission" date="2015-10" db="EMBL/GenBank/DDBJ databases">
        <authorList>
            <person name="Luecker S."/>
            <person name="Luecker S."/>
        </authorList>
    </citation>
    <scope>NUCLEOTIDE SEQUENCE [LARGE SCALE GENOMIC DNA]</scope>
</reference>
<evidence type="ECO:0000313" key="1">
    <source>
        <dbReference type="EMBL" id="CUS32635.1"/>
    </source>
</evidence>